<comment type="caution">
    <text evidence="1">The sequence shown here is derived from an EMBL/GenBank/DDBJ whole genome shotgun (WGS) entry which is preliminary data.</text>
</comment>
<name>A0ACB5S1T7_9PEZI</name>
<organism evidence="1 2">
    <name type="scientific">Neofusicoccum parvum</name>
    <dbReference type="NCBI Taxonomy" id="310453"/>
    <lineage>
        <taxon>Eukaryota</taxon>
        <taxon>Fungi</taxon>
        <taxon>Dikarya</taxon>
        <taxon>Ascomycota</taxon>
        <taxon>Pezizomycotina</taxon>
        <taxon>Dothideomycetes</taxon>
        <taxon>Dothideomycetes incertae sedis</taxon>
        <taxon>Botryosphaeriales</taxon>
        <taxon>Botryosphaeriaceae</taxon>
        <taxon>Neofusicoccum</taxon>
    </lineage>
</organism>
<reference evidence="1" key="1">
    <citation type="submission" date="2024-09" db="EMBL/GenBank/DDBJ databases">
        <title>Draft Genome Sequences of Neofusicoccum parvum.</title>
        <authorList>
            <person name="Ashida A."/>
            <person name="Camagna M."/>
            <person name="Tanaka A."/>
            <person name="Takemoto D."/>
        </authorList>
    </citation>
    <scope>NUCLEOTIDE SEQUENCE</scope>
    <source>
        <strain evidence="1">PPO83</strain>
    </source>
</reference>
<keyword evidence="2" id="KW-1185">Reference proteome</keyword>
<sequence length="442" mass="46670">MVVHLGKLVFVLAAALENGRSLAQEHFTTPDMFPSPNTTGAGGWENALVLANEFIAQLNLTEKASIVTGGITGSCIGNLRPIERLNFTGLCLQDGPQAIRVADIASLFPAGVTTAATWDKDLMYKRGFALGEESRDKGSHVLLGPVAGSHGRHPLGGRNWEGFSPDPYLTGVAMNWAIRGIQDAGAQARVKHFIGNEQETQQSNGVLPDGTTAEGISSNIDDRTMHELYLWPFADAVKAGVASFMCSYNRVNQTHACENSKLLNGLLKGELGFQGYVMSDFLAVHSGVAPIEAGLGMNMPAPHQHRNENVTAILAAHHPGQESGAAVVDVLWGDEEPAGRLPDLDARNATPPCEFGFGLGYATFAMAAPLAAVERQRAVAGVRPGGSPELWREVVALGNERGEHGRGGGKGGRAAQIPVGEVASAVGFSSRDLRESVGVTLL</sequence>
<protein>
    <submittedName>
        <fullName evidence="1">Uncharacterized protein</fullName>
    </submittedName>
</protein>
<proteinExistence type="predicted"/>
<dbReference type="EMBL" id="BSXG01000031">
    <property type="protein sequence ID" value="GME26780.1"/>
    <property type="molecule type" value="Genomic_DNA"/>
</dbReference>
<accession>A0ACB5S1T7</accession>
<evidence type="ECO:0000313" key="1">
    <source>
        <dbReference type="EMBL" id="GME26780.1"/>
    </source>
</evidence>
<dbReference type="Proteomes" id="UP001165186">
    <property type="component" value="Unassembled WGS sequence"/>
</dbReference>
<gene>
    <name evidence="1" type="primary">g12580</name>
    <name evidence="1" type="ORF">NpPPO83_00012580</name>
</gene>
<evidence type="ECO:0000313" key="2">
    <source>
        <dbReference type="Proteomes" id="UP001165186"/>
    </source>
</evidence>